<dbReference type="Pfam" id="PF00773">
    <property type="entry name" value="RNB"/>
    <property type="match status" value="1"/>
</dbReference>
<dbReference type="InterPro" id="IPR001900">
    <property type="entry name" value="RNase_II/R"/>
</dbReference>
<proteinExistence type="predicted"/>
<dbReference type="GO" id="GO:0000175">
    <property type="term" value="F:3'-5'-RNA exonuclease activity"/>
    <property type="evidence" value="ECO:0007669"/>
    <property type="project" value="TreeGrafter"/>
</dbReference>
<dbReference type="SUPFAM" id="SSF50249">
    <property type="entry name" value="Nucleic acid-binding proteins"/>
    <property type="match status" value="1"/>
</dbReference>
<dbReference type="GO" id="GO:0006402">
    <property type="term" value="P:mRNA catabolic process"/>
    <property type="evidence" value="ECO:0007669"/>
    <property type="project" value="TreeGrafter"/>
</dbReference>
<dbReference type="InterPro" id="IPR040596">
    <property type="entry name" value="RNase_II_C_S1"/>
</dbReference>
<dbReference type="PANTHER" id="PTHR23355">
    <property type="entry name" value="RIBONUCLEASE"/>
    <property type="match status" value="1"/>
</dbReference>
<evidence type="ECO:0000313" key="3">
    <source>
        <dbReference type="Proteomes" id="UP000596145"/>
    </source>
</evidence>
<dbReference type="InterPro" id="IPR012340">
    <property type="entry name" value="NA-bd_OB-fold"/>
</dbReference>
<dbReference type="PANTHER" id="PTHR23355:SF42">
    <property type="entry name" value="RIBONUCLEASE II, CHLOROPLASTIC_MITOCHONDRIAL"/>
    <property type="match status" value="1"/>
</dbReference>
<name>A0A7T4EHQ4_9CORY</name>
<dbReference type="OrthoDB" id="5800376at2"/>
<dbReference type="GeneID" id="92760572"/>
<dbReference type="Pfam" id="PF18614">
    <property type="entry name" value="RNase_II_C_S1"/>
    <property type="match status" value="1"/>
</dbReference>
<dbReference type="Proteomes" id="UP000596145">
    <property type="component" value="Chromosome"/>
</dbReference>
<gene>
    <name evidence="2" type="ORF">I6I10_06695</name>
</gene>
<dbReference type="SMART" id="SM00955">
    <property type="entry name" value="RNB"/>
    <property type="match status" value="1"/>
</dbReference>
<dbReference type="GO" id="GO:0000932">
    <property type="term" value="C:P-body"/>
    <property type="evidence" value="ECO:0007669"/>
    <property type="project" value="TreeGrafter"/>
</dbReference>
<evidence type="ECO:0000259" key="1">
    <source>
        <dbReference type="SMART" id="SM00955"/>
    </source>
</evidence>
<dbReference type="RefSeq" id="WP_084036816.1">
    <property type="nucleotide sequence ID" value="NZ_CP066007.1"/>
</dbReference>
<dbReference type="GO" id="GO:0003723">
    <property type="term" value="F:RNA binding"/>
    <property type="evidence" value="ECO:0007669"/>
    <property type="project" value="InterPro"/>
</dbReference>
<accession>A0A7T4EHQ4</accession>
<reference evidence="2 3" key="1">
    <citation type="submission" date="2020-12" db="EMBL/GenBank/DDBJ databases">
        <title>FDA dAtabase for Regulatory Grade micrObial Sequences (FDA-ARGOS): Supporting development and validation of Infectious Disease Dx tests.</title>
        <authorList>
            <person name="Sproer C."/>
            <person name="Gronow S."/>
            <person name="Severitt S."/>
            <person name="Schroder I."/>
            <person name="Tallon L."/>
            <person name="Sadzewicz L."/>
            <person name="Zhao X."/>
            <person name="Boylan J."/>
            <person name="Ott S."/>
            <person name="Bowen H."/>
            <person name="Vavikolanu K."/>
            <person name="Mehta A."/>
            <person name="Aluvathingal J."/>
            <person name="Nadendla S."/>
            <person name="Lowell S."/>
            <person name="Myers T."/>
            <person name="Yan Y."/>
            <person name="Sichtig H."/>
        </authorList>
    </citation>
    <scope>NUCLEOTIDE SEQUENCE [LARGE SCALE GENOMIC DNA]</scope>
    <source>
        <strain evidence="2 3">FDAARGOS_1053</strain>
    </source>
</reference>
<protein>
    <submittedName>
        <fullName evidence="2">RNB domain-containing ribonuclease</fullName>
    </submittedName>
</protein>
<organism evidence="2 3">
    <name type="scientific">Corynebacterium glucuronolyticum</name>
    <dbReference type="NCBI Taxonomy" id="39791"/>
    <lineage>
        <taxon>Bacteria</taxon>
        <taxon>Bacillati</taxon>
        <taxon>Actinomycetota</taxon>
        <taxon>Actinomycetes</taxon>
        <taxon>Mycobacteriales</taxon>
        <taxon>Corynebacteriaceae</taxon>
        <taxon>Corynebacterium</taxon>
    </lineage>
</organism>
<dbReference type="InterPro" id="IPR050180">
    <property type="entry name" value="RNR_Ribonuclease"/>
</dbReference>
<sequence>MKLYAAELDFSDVAREFQVEREFPPNLVEEARSVRDQFAAHRRDLRDIDFVTIDPVGSKDLDQAVYITEKGDCLEVWYAIADVGAFVRPGMGLYDEALRRGQTIYLPDEPARLYPPELSEGSASLLPGVDRPAVCWRMLVDAAGEVQEYDLSRATVRSRAQLDYVNAHHPSIDLLPRLGSLRRASSLRRKAVNLSLPDTRVHRLDDGKYELILEPRNQAMDDNSEVSLMAGMVAGAMMAEWGHGYLRTLHPAPEEALEAFATELASLGLTFDPRSEVGVFLASVDPTTVTGMAVHKEAAKLLRGADYLFLDTKPAVIHAGVGGMYAHVTAPLRRLVDRYATEYCLARAEGRAPESWAREDAEAVIDTMRHTSQHANTVDNACIRLTEATVLQPWVGTTFDALVLKSNEEKNTAKIMLSQPPIISTDLVGSPAEGDSTPVTLVTADPAEREIAFAWPAD</sequence>
<feature type="domain" description="RNB" evidence="1">
    <location>
        <begin position="42"/>
        <end position="350"/>
    </location>
</feature>
<evidence type="ECO:0000313" key="2">
    <source>
        <dbReference type="EMBL" id="QQB47554.1"/>
    </source>
</evidence>
<dbReference type="EMBL" id="CP066007">
    <property type="protein sequence ID" value="QQB47554.1"/>
    <property type="molecule type" value="Genomic_DNA"/>
</dbReference>
<dbReference type="AlphaFoldDB" id="A0A7T4EHQ4"/>